<accession>A0A9N9IBP7</accession>
<name>A0A9N9IBP7_9GLOM</name>
<dbReference type="Proteomes" id="UP000789405">
    <property type="component" value="Unassembled WGS sequence"/>
</dbReference>
<reference evidence="1" key="1">
    <citation type="submission" date="2021-06" db="EMBL/GenBank/DDBJ databases">
        <authorList>
            <person name="Kallberg Y."/>
            <person name="Tangrot J."/>
            <person name="Rosling A."/>
        </authorList>
    </citation>
    <scope>NUCLEOTIDE SEQUENCE</scope>
    <source>
        <strain evidence="1">MA453B</strain>
    </source>
</reference>
<dbReference type="EMBL" id="CAJVPY010011683">
    <property type="protein sequence ID" value="CAG8729012.1"/>
    <property type="molecule type" value="Genomic_DNA"/>
</dbReference>
<proteinExistence type="predicted"/>
<dbReference type="AlphaFoldDB" id="A0A9N9IBP7"/>
<gene>
    <name evidence="1" type="ORF">DERYTH_LOCUS14958</name>
</gene>
<keyword evidence="2" id="KW-1185">Reference proteome</keyword>
<comment type="caution">
    <text evidence="1">The sequence shown here is derived from an EMBL/GenBank/DDBJ whole genome shotgun (WGS) entry which is preliminary data.</text>
</comment>
<evidence type="ECO:0000313" key="1">
    <source>
        <dbReference type="EMBL" id="CAG8729012.1"/>
    </source>
</evidence>
<sequence length="131" mass="14887">MTKLKSTKKAQQTKAVLAHSAHISYSLVDLDSSKEYVDSNDNSKESSDDNFMELDDLGDANLIIETLTRKNKAFKEAAIESYKITQFFSNALPMVNNDQSYKNFQDQNNQGDDELNKELNKELDKKKKKSA</sequence>
<organism evidence="1 2">
    <name type="scientific">Dentiscutata erythropus</name>
    <dbReference type="NCBI Taxonomy" id="1348616"/>
    <lineage>
        <taxon>Eukaryota</taxon>
        <taxon>Fungi</taxon>
        <taxon>Fungi incertae sedis</taxon>
        <taxon>Mucoromycota</taxon>
        <taxon>Glomeromycotina</taxon>
        <taxon>Glomeromycetes</taxon>
        <taxon>Diversisporales</taxon>
        <taxon>Gigasporaceae</taxon>
        <taxon>Dentiscutata</taxon>
    </lineage>
</organism>
<protein>
    <submittedName>
        <fullName evidence="1">18192_t:CDS:1</fullName>
    </submittedName>
</protein>
<feature type="non-terminal residue" evidence="1">
    <location>
        <position position="131"/>
    </location>
</feature>
<evidence type="ECO:0000313" key="2">
    <source>
        <dbReference type="Proteomes" id="UP000789405"/>
    </source>
</evidence>